<keyword evidence="3 6" id="KW-0418">Kinase</keyword>
<evidence type="ECO:0000313" key="7">
    <source>
        <dbReference type="Proteomes" id="UP000780801"/>
    </source>
</evidence>
<gene>
    <name evidence="6" type="primary">MKK1_1</name>
    <name evidence="6" type="ORF">BGW38_001909</name>
</gene>
<dbReference type="Pfam" id="PF00069">
    <property type="entry name" value="Pkinase"/>
    <property type="match status" value="1"/>
</dbReference>
<proteinExistence type="predicted"/>
<name>A0A9P6G1I8_9FUNG</name>
<keyword evidence="4" id="KW-0067">ATP-binding</keyword>
<protein>
    <submittedName>
        <fullName evidence="6">Protein kinase C signaling pathway involved MAPKK protein</fullName>
    </submittedName>
</protein>
<reference evidence="6" key="1">
    <citation type="journal article" date="2020" name="Fungal Divers.">
        <title>Resolving the Mortierellaceae phylogeny through synthesis of multi-gene phylogenetics and phylogenomics.</title>
        <authorList>
            <person name="Vandepol N."/>
            <person name="Liber J."/>
            <person name="Desiro A."/>
            <person name="Na H."/>
            <person name="Kennedy M."/>
            <person name="Barry K."/>
            <person name="Grigoriev I.V."/>
            <person name="Miller A.N."/>
            <person name="O'Donnell K."/>
            <person name="Stajich J.E."/>
            <person name="Bonito G."/>
        </authorList>
    </citation>
    <scope>NUCLEOTIDE SEQUENCE</scope>
    <source>
        <strain evidence="6">KOD1015</strain>
    </source>
</reference>
<evidence type="ECO:0000256" key="3">
    <source>
        <dbReference type="ARBA" id="ARBA00022777"/>
    </source>
</evidence>
<dbReference type="Proteomes" id="UP000780801">
    <property type="component" value="Unassembled WGS sequence"/>
</dbReference>
<organism evidence="6 7">
    <name type="scientific">Lunasporangiospora selenospora</name>
    <dbReference type="NCBI Taxonomy" id="979761"/>
    <lineage>
        <taxon>Eukaryota</taxon>
        <taxon>Fungi</taxon>
        <taxon>Fungi incertae sedis</taxon>
        <taxon>Mucoromycota</taxon>
        <taxon>Mortierellomycotina</taxon>
        <taxon>Mortierellomycetes</taxon>
        <taxon>Mortierellales</taxon>
        <taxon>Mortierellaceae</taxon>
        <taxon>Lunasporangiospora</taxon>
    </lineage>
</organism>
<evidence type="ECO:0000256" key="1">
    <source>
        <dbReference type="ARBA" id="ARBA00022679"/>
    </source>
</evidence>
<dbReference type="InterPro" id="IPR011009">
    <property type="entry name" value="Kinase-like_dom_sf"/>
</dbReference>
<sequence>MEGRVKLCDFGVSGDLVNSLAETFVGTSYYMAPERIQGGKYPVQSDVWSLGLTMIEIAQLKNPFPKNLAAFELLHYIVNQPVPSLPEDEPWSQEFRSFLDECLIKDFLKRPTPEQIMDHVFITESSKRTDEQVDMKAWIQEVWDFNSPADETAPQAI</sequence>
<keyword evidence="1" id="KW-0808">Transferase</keyword>
<dbReference type="SUPFAM" id="SSF56112">
    <property type="entry name" value="Protein kinase-like (PK-like)"/>
    <property type="match status" value="1"/>
</dbReference>
<feature type="domain" description="Protein kinase" evidence="5">
    <location>
        <begin position="1"/>
        <end position="122"/>
    </location>
</feature>
<accession>A0A9P6G1I8</accession>
<dbReference type="PANTHER" id="PTHR47448:SF5">
    <property type="entry name" value="MITOGEN-ACTIVATED PROTEIN KINASE KINAE MKK2"/>
    <property type="match status" value="1"/>
</dbReference>
<comment type="caution">
    <text evidence="6">The sequence shown here is derived from an EMBL/GenBank/DDBJ whole genome shotgun (WGS) entry which is preliminary data.</text>
</comment>
<dbReference type="AlphaFoldDB" id="A0A9P6G1I8"/>
<dbReference type="Gene3D" id="1.10.510.10">
    <property type="entry name" value="Transferase(Phosphotransferase) domain 1"/>
    <property type="match status" value="1"/>
</dbReference>
<evidence type="ECO:0000256" key="2">
    <source>
        <dbReference type="ARBA" id="ARBA00022741"/>
    </source>
</evidence>
<evidence type="ECO:0000259" key="5">
    <source>
        <dbReference type="PROSITE" id="PS50011"/>
    </source>
</evidence>
<dbReference type="GO" id="GO:0004672">
    <property type="term" value="F:protein kinase activity"/>
    <property type="evidence" value="ECO:0007669"/>
    <property type="project" value="InterPro"/>
</dbReference>
<dbReference type="InterPro" id="IPR000719">
    <property type="entry name" value="Prot_kinase_dom"/>
</dbReference>
<keyword evidence="7" id="KW-1185">Reference proteome</keyword>
<dbReference type="PANTHER" id="PTHR47448">
    <property type="entry name" value="DUAL SPECIFICITY MITOGEN-ACTIVATED PROTEIN KINASE KINASE DSOR1-LIKE PROTEIN"/>
    <property type="match status" value="1"/>
</dbReference>
<dbReference type="OrthoDB" id="10252354at2759"/>
<dbReference type="GO" id="GO:0005524">
    <property type="term" value="F:ATP binding"/>
    <property type="evidence" value="ECO:0007669"/>
    <property type="project" value="UniProtKB-KW"/>
</dbReference>
<dbReference type="EMBL" id="JAABOA010000163">
    <property type="protein sequence ID" value="KAF9585538.1"/>
    <property type="molecule type" value="Genomic_DNA"/>
</dbReference>
<keyword evidence="2" id="KW-0547">Nucleotide-binding</keyword>
<dbReference type="GO" id="GO:0007165">
    <property type="term" value="P:signal transduction"/>
    <property type="evidence" value="ECO:0007669"/>
    <property type="project" value="UniProtKB-ARBA"/>
</dbReference>
<evidence type="ECO:0000256" key="4">
    <source>
        <dbReference type="ARBA" id="ARBA00022840"/>
    </source>
</evidence>
<evidence type="ECO:0000313" key="6">
    <source>
        <dbReference type="EMBL" id="KAF9585538.1"/>
    </source>
</evidence>
<dbReference type="InterPro" id="IPR050915">
    <property type="entry name" value="MAP_kinase_kinase"/>
</dbReference>
<dbReference type="SMART" id="SM00220">
    <property type="entry name" value="S_TKc"/>
    <property type="match status" value="1"/>
</dbReference>
<dbReference type="PROSITE" id="PS50011">
    <property type="entry name" value="PROTEIN_KINASE_DOM"/>
    <property type="match status" value="1"/>
</dbReference>